<evidence type="ECO:0000313" key="2">
    <source>
        <dbReference type="EMBL" id="ANF50728.1"/>
    </source>
</evidence>
<evidence type="ECO:0000256" key="1">
    <source>
        <dbReference type="SAM" id="Phobius"/>
    </source>
</evidence>
<dbReference type="Proteomes" id="UP000077824">
    <property type="component" value="Chromosome"/>
</dbReference>
<proteinExistence type="predicted"/>
<dbReference type="OrthoDB" id="1273001at2"/>
<dbReference type="STRING" id="1685010.A0O34_09420"/>
<dbReference type="AlphaFoldDB" id="A0A172XUT2"/>
<keyword evidence="1" id="KW-1133">Transmembrane helix</keyword>
<feature type="transmembrane region" description="Helical" evidence="1">
    <location>
        <begin position="292"/>
        <end position="317"/>
    </location>
</feature>
<dbReference type="RefSeq" id="WP_066754044.1">
    <property type="nucleotide sequence ID" value="NZ_CP015199.1"/>
</dbReference>
<keyword evidence="1" id="KW-0472">Membrane</keyword>
<dbReference type="EMBL" id="CP015199">
    <property type="protein sequence ID" value="ANF50728.1"/>
    <property type="molecule type" value="Genomic_DNA"/>
</dbReference>
<organism evidence="2 3">
    <name type="scientific">Chryseobacterium glaciei</name>
    <dbReference type="NCBI Taxonomy" id="1685010"/>
    <lineage>
        <taxon>Bacteria</taxon>
        <taxon>Pseudomonadati</taxon>
        <taxon>Bacteroidota</taxon>
        <taxon>Flavobacteriia</taxon>
        <taxon>Flavobacteriales</taxon>
        <taxon>Weeksellaceae</taxon>
        <taxon>Chryseobacterium group</taxon>
        <taxon>Chryseobacterium</taxon>
    </lineage>
</organism>
<keyword evidence="3" id="KW-1185">Reference proteome</keyword>
<name>A0A172XUT2_9FLAO</name>
<dbReference type="KEGG" id="chh:A0O34_09420"/>
<reference evidence="2 3" key="1">
    <citation type="submission" date="2016-04" db="EMBL/GenBank/DDBJ databases">
        <title>Complete Genome Sequence of Chryseobacterium sp. IHBB 10212.</title>
        <authorList>
            <person name="Pal M."/>
            <person name="Swarnkar M.K."/>
            <person name="Kaushal K."/>
            <person name="Chhibber S."/>
            <person name="Singh A.K."/>
            <person name="Gulati A."/>
        </authorList>
    </citation>
    <scope>NUCLEOTIDE SEQUENCE [LARGE SCALE GENOMIC DNA]</scope>
    <source>
        <strain evidence="2 3">IHBB 10212</strain>
    </source>
</reference>
<sequence length="348" mass="39584">MKKILQFTFIFVSILSFSQAQEIIKERGNLSNPKGNIYKSLEVIDQREDKKIGEMPFGDTKEMKEIVFPTTINNFLSQWYTDSNHKGGKHEMVLILKRLKTTLGETVGKETEADIDFSAQTFLKEGDNYKFLYKKDTVYSFKNKNISDVVVKNIPVIIAMFMKKTYTMKPTENAVTMNDLADYELYVRNNSQAYKNEQLKDGVYLSNTAFLNQTPEIGNYVLEKNEKGNVLRAIKEENGKKDKISANEMFAYVENGKAYKKTYSGFLELNKNEKGFYIVSNRGYILPVRNSAVFVSVGGGAGGGMYGGVAIGLVGIFERGLRQNKERKGEMFEIYIDPLTGEYDFSNE</sequence>
<protein>
    <submittedName>
        <fullName evidence="2">Uncharacterized protein</fullName>
    </submittedName>
</protein>
<evidence type="ECO:0000313" key="3">
    <source>
        <dbReference type="Proteomes" id="UP000077824"/>
    </source>
</evidence>
<gene>
    <name evidence="2" type="ORF">A0O34_09420</name>
</gene>
<accession>A0A172XUT2</accession>
<keyword evidence="1" id="KW-0812">Transmembrane</keyword>